<dbReference type="GO" id="GO:0008270">
    <property type="term" value="F:zinc ion binding"/>
    <property type="evidence" value="ECO:0007669"/>
    <property type="project" value="UniProtKB-UniRule"/>
</dbReference>
<accession>A0A1K1Z8F1</accession>
<evidence type="ECO:0000313" key="11">
    <source>
        <dbReference type="Proteomes" id="UP000182350"/>
    </source>
</evidence>
<evidence type="ECO:0000256" key="8">
    <source>
        <dbReference type="HAMAP-Rule" id="MF_00972"/>
    </source>
</evidence>
<evidence type="ECO:0000256" key="6">
    <source>
        <dbReference type="ARBA" id="ARBA00022833"/>
    </source>
</evidence>
<evidence type="ECO:0000256" key="5">
    <source>
        <dbReference type="ARBA" id="ARBA00022801"/>
    </source>
</evidence>
<sequence>MHRALELAAEAASLGEVPVGALVVNAQGEIIGRGFNRCISLADATAHAEMLAIREACSHLGNYRLTDCDLYVTLEPCTMCMGAIMHARIRALYYGAKEPRSGCVESVCNLPAQPWFNHRLQVQGGLLKGACKQQLEAFFVDRR</sequence>
<dbReference type="AlphaFoldDB" id="A0A1K1Z8F1"/>
<evidence type="ECO:0000256" key="1">
    <source>
        <dbReference type="ARBA" id="ARBA00010669"/>
    </source>
</evidence>
<dbReference type="PANTHER" id="PTHR11079">
    <property type="entry name" value="CYTOSINE DEAMINASE FAMILY MEMBER"/>
    <property type="match status" value="1"/>
</dbReference>
<dbReference type="InterPro" id="IPR016192">
    <property type="entry name" value="APOBEC/CMP_deaminase_Zn-bd"/>
</dbReference>
<keyword evidence="5 8" id="KW-0378">Hydrolase</keyword>
<dbReference type="EC" id="3.5.4.33" evidence="8"/>
<comment type="subunit">
    <text evidence="2 8">Homodimer.</text>
</comment>
<dbReference type="InterPro" id="IPR002125">
    <property type="entry name" value="CMP_dCMP_dom"/>
</dbReference>
<evidence type="ECO:0000256" key="4">
    <source>
        <dbReference type="ARBA" id="ARBA00022723"/>
    </source>
</evidence>
<dbReference type="InterPro" id="IPR028883">
    <property type="entry name" value="tRNA_aden_deaminase"/>
</dbReference>
<keyword evidence="6 8" id="KW-0862">Zinc</keyword>
<gene>
    <name evidence="8" type="primary">tadA</name>
    <name evidence="10" type="ORF">SAMN02745752_02591</name>
</gene>
<feature type="domain" description="CMP/dCMP-type deaminase" evidence="9">
    <location>
        <begin position="1"/>
        <end position="105"/>
    </location>
</feature>
<evidence type="ECO:0000256" key="3">
    <source>
        <dbReference type="ARBA" id="ARBA00022694"/>
    </source>
</evidence>
<dbReference type="Proteomes" id="UP000182350">
    <property type="component" value="Unassembled WGS sequence"/>
</dbReference>
<keyword evidence="4 8" id="KW-0479">Metal-binding</keyword>
<dbReference type="PROSITE" id="PS51747">
    <property type="entry name" value="CYT_DCMP_DEAMINASES_2"/>
    <property type="match status" value="1"/>
</dbReference>
<comment type="catalytic activity">
    <reaction evidence="7 8">
        <text>adenosine(34) in tRNA + H2O + H(+) = inosine(34) in tRNA + NH4(+)</text>
        <dbReference type="Rhea" id="RHEA:43168"/>
        <dbReference type="Rhea" id="RHEA-COMP:10373"/>
        <dbReference type="Rhea" id="RHEA-COMP:10374"/>
        <dbReference type="ChEBI" id="CHEBI:15377"/>
        <dbReference type="ChEBI" id="CHEBI:15378"/>
        <dbReference type="ChEBI" id="CHEBI:28938"/>
        <dbReference type="ChEBI" id="CHEBI:74411"/>
        <dbReference type="ChEBI" id="CHEBI:82852"/>
        <dbReference type="EC" id="3.5.4.33"/>
    </reaction>
</comment>
<dbReference type="PROSITE" id="PS00903">
    <property type="entry name" value="CYT_DCMP_DEAMINASES_1"/>
    <property type="match status" value="1"/>
</dbReference>
<feature type="binding site" evidence="8">
    <location>
        <position position="80"/>
    </location>
    <ligand>
        <name>Zn(2+)</name>
        <dbReference type="ChEBI" id="CHEBI:29105"/>
        <note>catalytic</note>
    </ligand>
</feature>
<dbReference type="NCBIfam" id="NF008113">
    <property type="entry name" value="PRK10860.1"/>
    <property type="match status" value="1"/>
</dbReference>
<feature type="binding site" evidence="8">
    <location>
        <position position="47"/>
    </location>
    <ligand>
        <name>Zn(2+)</name>
        <dbReference type="ChEBI" id="CHEBI:29105"/>
        <note>catalytic</note>
    </ligand>
</feature>
<comment type="similarity">
    <text evidence="1">Belongs to the cytidine and deoxycytidylate deaminase family. ADAT2 subfamily.</text>
</comment>
<evidence type="ECO:0000256" key="2">
    <source>
        <dbReference type="ARBA" id="ARBA00011738"/>
    </source>
</evidence>
<dbReference type="EMBL" id="FPJW01000010">
    <property type="protein sequence ID" value="SFX70344.1"/>
    <property type="molecule type" value="Genomic_DNA"/>
</dbReference>
<protein>
    <recommendedName>
        <fullName evidence="8">tRNA-specific adenosine deaminase</fullName>
        <ecNumber evidence="8">3.5.4.33</ecNumber>
    </recommendedName>
</protein>
<dbReference type="STRING" id="1122209.SAMN02745752_02591"/>
<comment type="function">
    <text evidence="8">Catalyzes the deamination of adenosine to inosine at the wobble position 34 of tRNA(Arg2).</text>
</comment>
<name>A0A1K1Z8F1_9GAMM</name>
<dbReference type="InterPro" id="IPR016193">
    <property type="entry name" value="Cytidine_deaminase-like"/>
</dbReference>
<evidence type="ECO:0000256" key="7">
    <source>
        <dbReference type="ARBA" id="ARBA00048045"/>
    </source>
</evidence>
<keyword evidence="3 8" id="KW-0819">tRNA processing</keyword>
<dbReference type="Gene3D" id="3.40.140.10">
    <property type="entry name" value="Cytidine Deaminase, domain 2"/>
    <property type="match status" value="1"/>
</dbReference>
<dbReference type="PANTHER" id="PTHR11079:SF202">
    <property type="entry name" value="TRNA-SPECIFIC ADENOSINE DEAMINASE"/>
    <property type="match status" value="1"/>
</dbReference>
<dbReference type="CDD" id="cd01285">
    <property type="entry name" value="nucleoside_deaminase"/>
    <property type="match status" value="1"/>
</dbReference>
<keyword evidence="11" id="KW-1185">Reference proteome</keyword>
<dbReference type="HAMAP" id="MF_00972">
    <property type="entry name" value="tRNA_aden_deaminase"/>
    <property type="match status" value="1"/>
</dbReference>
<organism evidence="10 11">
    <name type="scientific">Marinospirillum alkaliphilum DSM 21637</name>
    <dbReference type="NCBI Taxonomy" id="1122209"/>
    <lineage>
        <taxon>Bacteria</taxon>
        <taxon>Pseudomonadati</taxon>
        <taxon>Pseudomonadota</taxon>
        <taxon>Gammaproteobacteria</taxon>
        <taxon>Oceanospirillales</taxon>
        <taxon>Oceanospirillaceae</taxon>
        <taxon>Marinospirillum</taxon>
    </lineage>
</organism>
<evidence type="ECO:0000313" key="10">
    <source>
        <dbReference type="EMBL" id="SFX70344.1"/>
    </source>
</evidence>
<proteinExistence type="inferred from homology"/>
<dbReference type="Pfam" id="PF00383">
    <property type="entry name" value="dCMP_cyt_deam_1"/>
    <property type="match status" value="1"/>
</dbReference>
<feature type="active site" description="Proton donor" evidence="8">
    <location>
        <position position="49"/>
    </location>
</feature>
<dbReference type="OrthoDB" id="9802676at2"/>
<feature type="binding site" evidence="8">
    <location>
        <position position="77"/>
    </location>
    <ligand>
        <name>Zn(2+)</name>
        <dbReference type="ChEBI" id="CHEBI:29105"/>
        <note>catalytic</note>
    </ligand>
</feature>
<dbReference type="GO" id="GO:0052717">
    <property type="term" value="F:tRNA-specific adenosine-34 deaminase activity"/>
    <property type="evidence" value="ECO:0007669"/>
    <property type="project" value="UniProtKB-UniRule"/>
</dbReference>
<comment type="cofactor">
    <cofactor evidence="8">
        <name>Zn(2+)</name>
        <dbReference type="ChEBI" id="CHEBI:29105"/>
    </cofactor>
    <text evidence="8">Binds 1 zinc ion per subunit.</text>
</comment>
<dbReference type="GO" id="GO:0002100">
    <property type="term" value="P:tRNA wobble adenosine to inosine editing"/>
    <property type="evidence" value="ECO:0007669"/>
    <property type="project" value="UniProtKB-UniRule"/>
</dbReference>
<dbReference type="SUPFAM" id="SSF53927">
    <property type="entry name" value="Cytidine deaminase-like"/>
    <property type="match status" value="1"/>
</dbReference>
<evidence type="ECO:0000259" key="9">
    <source>
        <dbReference type="PROSITE" id="PS51747"/>
    </source>
</evidence>
<reference evidence="10 11" key="1">
    <citation type="submission" date="2016-11" db="EMBL/GenBank/DDBJ databases">
        <authorList>
            <person name="Jaros S."/>
            <person name="Januszkiewicz K."/>
            <person name="Wedrychowicz H."/>
        </authorList>
    </citation>
    <scope>NUCLEOTIDE SEQUENCE [LARGE SCALE GENOMIC DNA]</scope>
    <source>
        <strain evidence="10 11">DSM 21637</strain>
    </source>
</reference>